<name>A0A1Y3BED0_EURMA</name>
<gene>
    <name evidence="2" type="ORF">BLA29_015257</name>
</gene>
<proteinExistence type="predicted"/>
<organism evidence="2 3">
    <name type="scientific">Euroglyphus maynei</name>
    <name type="common">Mayne's house dust mite</name>
    <dbReference type="NCBI Taxonomy" id="6958"/>
    <lineage>
        <taxon>Eukaryota</taxon>
        <taxon>Metazoa</taxon>
        <taxon>Ecdysozoa</taxon>
        <taxon>Arthropoda</taxon>
        <taxon>Chelicerata</taxon>
        <taxon>Arachnida</taxon>
        <taxon>Acari</taxon>
        <taxon>Acariformes</taxon>
        <taxon>Sarcoptiformes</taxon>
        <taxon>Astigmata</taxon>
        <taxon>Psoroptidia</taxon>
        <taxon>Analgoidea</taxon>
        <taxon>Pyroglyphidae</taxon>
        <taxon>Pyroglyphinae</taxon>
        <taxon>Euroglyphus</taxon>
    </lineage>
</organism>
<dbReference type="AlphaFoldDB" id="A0A1Y3BED0"/>
<evidence type="ECO:0000313" key="2">
    <source>
        <dbReference type="EMBL" id="OTF79271.1"/>
    </source>
</evidence>
<comment type="caution">
    <text evidence="2">The sequence shown here is derived from an EMBL/GenBank/DDBJ whole genome shotgun (WGS) entry which is preliminary data.</text>
</comment>
<feature type="region of interest" description="Disordered" evidence="1">
    <location>
        <begin position="24"/>
        <end position="43"/>
    </location>
</feature>
<dbReference type="Proteomes" id="UP000194236">
    <property type="component" value="Unassembled WGS sequence"/>
</dbReference>
<protein>
    <submittedName>
        <fullName evidence="2">Uncharacterized protein</fullName>
    </submittedName>
</protein>
<evidence type="ECO:0000313" key="3">
    <source>
        <dbReference type="Proteomes" id="UP000194236"/>
    </source>
</evidence>
<evidence type="ECO:0000256" key="1">
    <source>
        <dbReference type="SAM" id="MobiDB-lite"/>
    </source>
</evidence>
<reference evidence="2 3" key="1">
    <citation type="submission" date="2017-03" db="EMBL/GenBank/DDBJ databases">
        <title>Genome Survey of Euroglyphus maynei.</title>
        <authorList>
            <person name="Arlian L.G."/>
            <person name="Morgan M.S."/>
            <person name="Rider S.D."/>
        </authorList>
    </citation>
    <scope>NUCLEOTIDE SEQUENCE [LARGE SCALE GENOMIC DNA]</scope>
    <source>
        <strain evidence="2">Arlian Lab</strain>
        <tissue evidence="2">Whole body</tissue>
    </source>
</reference>
<dbReference type="EMBL" id="MUJZ01023918">
    <property type="protein sequence ID" value="OTF79271.1"/>
    <property type="molecule type" value="Genomic_DNA"/>
</dbReference>
<accession>A0A1Y3BED0</accession>
<sequence>MLYDYLFLFFITGDSAQLPQQNLAQMPKQNSTKMPRNSAQLKS</sequence>
<keyword evidence="3" id="KW-1185">Reference proteome</keyword>